<evidence type="ECO:0000313" key="2">
    <source>
        <dbReference type="Proteomes" id="UP001247620"/>
    </source>
</evidence>
<name>A0ABU1TGX1_9SPHI</name>
<protein>
    <submittedName>
        <fullName evidence="1">Uncharacterized protein</fullName>
    </submittedName>
</protein>
<accession>A0ABU1TGX1</accession>
<comment type="caution">
    <text evidence="1">The sequence shown here is derived from an EMBL/GenBank/DDBJ whole genome shotgun (WGS) entry which is preliminary data.</text>
</comment>
<dbReference type="Proteomes" id="UP001247620">
    <property type="component" value="Unassembled WGS sequence"/>
</dbReference>
<dbReference type="RefSeq" id="WP_310100954.1">
    <property type="nucleotide sequence ID" value="NZ_JAVDUU010000004.1"/>
</dbReference>
<sequence length="66" mass="7029">MKTFTLLAVTGGLFFTSLCLNSKHVKKTEVWSKCNAKHCIKKGCDNAKKGRIGGVNTNGKAACGRG</sequence>
<evidence type="ECO:0000313" key="1">
    <source>
        <dbReference type="EMBL" id="MDR6944549.1"/>
    </source>
</evidence>
<proteinExistence type="predicted"/>
<dbReference type="EMBL" id="JAVDUU010000004">
    <property type="protein sequence ID" value="MDR6944549.1"/>
    <property type="molecule type" value="Genomic_DNA"/>
</dbReference>
<organism evidence="1 2">
    <name type="scientific">Mucilaginibacter pocheonensis</name>
    <dbReference type="NCBI Taxonomy" id="398050"/>
    <lineage>
        <taxon>Bacteria</taxon>
        <taxon>Pseudomonadati</taxon>
        <taxon>Bacteroidota</taxon>
        <taxon>Sphingobacteriia</taxon>
        <taxon>Sphingobacteriales</taxon>
        <taxon>Sphingobacteriaceae</taxon>
        <taxon>Mucilaginibacter</taxon>
    </lineage>
</organism>
<keyword evidence="2" id="KW-1185">Reference proteome</keyword>
<reference evidence="1 2" key="1">
    <citation type="submission" date="2023-07" db="EMBL/GenBank/DDBJ databases">
        <title>Sorghum-associated microbial communities from plants grown in Nebraska, USA.</title>
        <authorList>
            <person name="Schachtman D."/>
        </authorList>
    </citation>
    <scope>NUCLEOTIDE SEQUENCE [LARGE SCALE GENOMIC DNA]</scope>
    <source>
        <strain evidence="1 2">3262</strain>
    </source>
</reference>
<gene>
    <name evidence="1" type="ORF">J2W55_004409</name>
</gene>